<name>A0A2H1VKR7_SPOFR</name>
<dbReference type="AlphaFoldDB" id="A0A2H1VKR7"/>
<reference evidence="5" key="1">
    <citation type="submission" date="2016-07" db="EMBL/GenBank/DDBJ databases">
        <authorList>
            <person name="Bretaudeau A."/>
        </authorList>
    </citation>
    <scope>NUCLEOTIDE SEQUENCE</scope>
    <source>
        <strain evidence="5">Rice</strain>
        <tissue evidence="5">Whole body</tissue>
    </source>
</reference>
<dbReference type="GO" id="GO:0005777">
    <property type="term" value="C:peroxisome"/>
    <property type="evidence" value="ECO:0007669"/>
    <property type="project" value="UniProtKB-SubCell"/>
</dbReference>
<evidence type="ECO:0000259" key="4">
    <source>
        <dbReference type="Pfam" id="PF13193"/>
    </source>
</evidence>
<sequence>MTADALAKTRITNRVARLKKSAAARYNIDEKEVHIGHIALESMLLDPDMISQIDFTTGQEETNRSVAQRSSRLASAMVNAGLKPGDPAIVMGNNHMDLCIPYFACHFGGYPMCAIDPSIGKNDLVRLFPYIFPKIVFCLKSCEEKVREAFKVNNLEGFIVVFDDKKTDLEAFVQEHNGTEVDYRPATFDHSKIAAWLMLTSGTTGLPKVAIIPFDTLLHGIISWWEPFPEKVESILAMATLQWMSSLLYFISGPLKGSTRIQASEPLSPMKLVQIINKYRPVTTAFTPYLLGHFLNVAEKNCDLSCFKYIIIAGSAIEKPLLDRFKKVCDAFMYLVYGMTELLVPTFDYNDDTPFGSTGKPQSQYEFKLVDDNAKTLEGSYKTGELWIKGNAFFKGYLNNAEETKTMLTDDGWFKTGDMFYKDDQDYYYFVERKRLLIKHYGFLLSPLQMEEIVKRHPSIVDACAVSLPQLDCTELPVFALQRRNGDKVDTQEVAELLRKNMEGKRLNGGFFFVDSLPVTPSGKIHRAKVKEMAQAAQKILF</sequence>
<dbReference type="Pfam" id="PF13193">
    <property type="entry name" value="AMP-binding_C"/>
    <property type="match status" value="1"/>
</dbReference>
<evidence type="ECO:0000256" key="2">
    <source>
        <dbReference type="ARBA" id="ARBA00023140"/>
    </source>
</evidence>
<protein>
    <submittedName>
        <fullName evidence="5">SFRICE_013803</fullName>
    </submittedName>
</protein>
<dbReference type="OrthoDB" id="10253869at2759"/>
<dbReference type="Pfam" id="PF00501">
    <property type="entry name" value="AMP-binding"/>
    <property type="match status" value="1"/>
</dbReference>
<dbReference type="InterPro" id="IPR042099">
    <property type="entry name" value="ANL_N_sf"/>
</dbReference>
<dbReference type="PANTHER" id="PTHR24096">
    <property type="entry name" value="LONG-CHAIN-FATTY-ACID--COA LIGASE"/>
    <property type="match status" value="1"/>
</dbReference>
<evidence type="ECO:0000256" key="1">
    <source>
        <dbReference type="ARBA" id="ARBA00004275"/>
    </source>
</evidence>
<dbReference type="PANTHER" id="PTHR24096:SF353">
    <property type="entry name" value="GH16244P-RELATED"/>
    <property type="match status" value="1"/>
</dbReference>
<comment type="subcellular location">
    <subcellularLocation>
        <location evidence="1">Peroxisome</location>
    </subcellularLocation>
</comment>
<dbReference type="GO" id="GO:0046949">
    <property type="term" value="P:fatty-acyl-CoA biosynthetic process"/>
    <property type="evidence" value="ECO:0007669"/>
    <property type="project" value="TreeGrafter"/>
</dbReference>
<dbReference type="InterPro" id="IPR025110">
    <property type="entry name" value="AMP-bd_C"/>
</dbReference>
<feature type="domain" description="AMP-dependent synthetase/ligase" evidence="3">
    <location>
        <begin position="53"/>
        <end position="398"/>
    </location>
</feature>
<dbReference type="PROSITE" id="PS00455">
    <property type="entry name" value="AMP_BINDING"/>
    <property type="match status" value="1"/>
</dbReference>
<proteinExistence type="predicted"/>
<feature type="domain" description="AMP-binding enzyme C-terminal" evidence="4">
    <location>
        <begin position="450"/>
        <end position="524"/>
    </location>
</feature>
<accession>A0A2H1VKR7</accession>
<keyword evidence="2" id="KW-0576">Peroxisome</keyword>
<evidence type="ECO:0000313" key="5">
    <source>
        <dbReference type="EMBL" id="SOQ41396.1"/>
    </source>
</evidence>
<dbReference type="InterPro" id="IPR000873">
    <property type="entry name" value="AMP-dep_synth/lig_dom"/>
</dbReference>
<dbReference type="Gene3D" id="3.40.50.12780">
    <property type="entry name" value="N-terminal domain of ligase-like"/>
    <property type="match status" value="1"/>
</dbReference>
<dbReference type="InterPro" id="IPR045851">
    <property type="entry name" value="AMP-bd_C_sf"/>
</dbReference>
<dbReference type="SUPFAM" id="SSF56801">
    <property type="entry name" value="Acetyl-CoA synthetase-like"/>
    <property type="match status" value="1"/>
</dbReference>
<dbReference type="EMBL" id="ODYU01003084">
    <property type="protein sequence ID" value="SOQ41396.1"/>
    <property type="molecule type" value="Genomic_DNA"/>
</dbReference>
<evidence type="ECO:0000259" key="3">
    <source>
        <dbReference type="Pfam" id="PF00501"/>
    </source>
</evidence>
<gene>
    <name evidence="5" type="ORF">SFRICE_013803</name>
</gene>
<dbReference type="GO" id="GO:0004467">
    <property type="term" value="F:long-chain fatty acid-CoA ligase activity"/>
    <property type="evidence" value="ECO:0007669"/>
    <property type="project" value="TreeGrafter"/>
</dbReference>
<dbReference type="InterPro" id="IPR020845">
    <property type="entry name" value="AMP-binding_CS"/>
</dbReference>
<dbReference type="Gene3D" id="3.30.300.30">
    <property type="match status" value="1"/>
</dbReference>
<organism evidence="5">
    <name type="scientific">Spodoptera frugiperda</name>
    <name type="common">Fall armyworm</name>
    <dbReference type="NCBI Taxonomy" id="7108"/>
    <lineage>
        <taxon>Eukaryota</taxon>
        <taxon>Metazoa</taxon>
        <taxon>Ecdysozoa</taxon>
        <taxon>Arthropoda</taxon>
        <taxon>Hexapoda</taxon>
        <taxon>Insecta</taxon>
        <taxon>Pterygota</taxon>
        <taxon>Neoptera</taxon>
        <taxon>Endopterygota</taxon>
        <taxon>Lepidoptera</taxon>
        <taxon>Glossata</taxon>
        <taxon>Ditrysia</taxon>
        <taxon>Noctuoidea</taxon>
        <taxon>Noctuidae</taxon>
        <taxon>Amphipyrinae</taxon>
        <taxon>Spodoptera</taxon>
    </lineage>
</organism>